<feature type="transmembrane region" description="Helical" evidence="6">
    <location>
        <begin position="30"/>
        <end position="52"/>
    </location>
</feature>
<comment type="caution">
    <text evidence="8">The sequence shown here is derived from an EMBL/GenBank/DDBJ whole genome shotgun (WGS) entry which is preliminary data.</text>
</comment>
<organism evidence="8 9">
    <name type="scientific">Brevibacterium salitolerans</name>
    <dbReference type="NCBI Taxonomy" id="1403566"/>
    <lineage>
        <taxon>Bacteria</taxon>
        <taxon>Bacillati</taxon>
        <taxon>Actinomycetota</taxon>
        <taxon>Actinomycetes</taxon>
        <taxon>Micrococcales</taxon>
        <taxon>Brevibacteriaceae</taxon>
        <taxon>Brevibacterium</taxon>
    </lineage>
</organism>
<feature type="transmembrane region" description="Helical" evidence="6">
    <location>
        <begin position="204"/>
        <end position="231"/>
    </location>
</feature>
<feature type="transmembrane region" description="Helical" evidence="6">
    <location>
        <begin position="118"/>
        <end position="138"/>
    </location>
</feature>
<evidence type="ECO:0000256" key="1">
    <source>
        <dbReference type="ARBA" id="ARBA00004141"/>
    </source>
</evidence>
<dbReference type="PANTHER" id="PTHR32322:SF2">
    <property type="entry name" value="EAMA DOMAIN-CONTAINING PROTEIN"/>
    <property type="match status" value="1"/>
</dbReference>
<dbReference type="EMBL" id="BAAAPZ010000011">
    <property type="protein sequence ID" value="GAA2101353.1"/>
    <property type="molecule type" value="Genomic_DNA"/>
</dbReference>
<feature type="transmembrane region" description="Helical" evidence="6">
    <location>
        <begin position="89"/>
        <end position="111"/>
    </location>
</feature>
<dbReference type="RefSeq" id="WP_291795134.1">
    <property type="nucleotide sequence ID" value="NZ_BAAAPZ010000011.1"/>
</dbReference>
<evidence type="ECO:0000256" key="2">
    <source>
        <dbReference type="ARBA" id="ARBA00007362"/>
    </source>
</evidence>
<feature type="transmembrane region" description="Helical" evidence="6">
    <location>
        <begin position="265"/>
        <end position="283"/>
    </location>
</feature>
<sequence>MTILFACAYALIWSTGFVVARFIEGAAAPTMFLFLRFSLAAVALFLLCLLLRQRMPRLREAARHVGVGALLNGAYLCLGYAAVAQGLPVAVMTLLGGWQPVLALVVTALAARRVPGRAVLAGVVLSLGGIALVLLPALRSGGGGGITATTLGLGIASVTVLTLGVLAQTRVRRTALLPAVAWQTTGGAVVAAVVSAALRDPWPAWSGTLGLALAWSVAGISLTGMLLMVHLTRTRGPVFVSVLVLTAPPLAALEAMALFGETVTAVQAVGIAVVLCGVGAAQLSRRTRE</sequence>
<feature type="transmembrane region" description="Helical" evidence="6">
    <location>
        <begin position="64"/>
        <end position="83"/>
    </location>
</feature>
<protein>
    <submittedName>
        <fullName evidence="8">DMT family transporter</fullName>
    </submittedName>
</protein>
<dbReference type="InterPro" id="IPR037185">
    <property type="entry name" value="EmrE-like"/>
</dbReference>
<evidence type="ECO:0000313" key="9">
    <source>
        <dbReference type="Proteomes" id="UP001500984"/>
    </source>
</evidence>
<evidence type="ECO:0000259" key="7">
    <source>
        <dbReference type="Pfam" id="PF00892"/>
    </source>
</evidence>
<feature type="transmembrane region" description="Helical" evidence="6">
    <location>
        <begin position="144"/>
        <end position="167"/>
    </location>
</feature>
<feature type="transmembrane region" description="Helical" evidence="6">
    <location>
        <begin position="238"/>
        <end position="259"/>
    </location>
</feature>
<dbReference type="InterPro" id="IPR000620">
    <property type="entry name" value="EamA_dom"/>
</dbReference>
<evidence type="ECO:0000256" key="6">
    <source>
        <dbReference type="SAM" id="Phobius"/>
    </source>
</evidence>
<comment type="similarity">
    <text evidence="2">Belongs to the EamA transporter family.</text>
</comment>
<evidence type="ECO:0000313" key="8">
    <source>
        <dbReference type="EMBL" id="GAA2101353.1"/>
    </source>
</evidence>
<evidence type="ECO:0000256" key="3">
    <source>
        <dbReference type="ARBA" id="ARBA00022692"/>
    </source>
</evidence>
<reference evidence="8 9" key="1">
    <citation type="journal article" date="2019" name="Int. J. Syst. Evol. Microbiol.">
        <title>The Global Catalogue of Microorganisms (GCM) 10K type strain sequencing project: providing services to taxonomists for standard genome sequencing and annotation.</title>
        <authorList>
            <consortium name="The Broad Institute Genomics Platform"/>
            <consortium name="The Broad Institute Genome Sequencing Center for Infectious Disease"/>
            <person name="Wu L."/>
            <person name="Ma J."/>
        </authorList>
    </citation>
    <scope>NUCLEOTIDE SEQUENCE [LARGE SCALE GENOMIC DNA]</scope>
    <source>
        <strain evidence="8 9">JCM 15900</strain>
    </source>
</reference>
<accession>A0ABN2WYP5</accession>
<dbReference type="InterPro" id="IPR050638">
    <property type="entry name" value="AA-Vitamin_Transporters"/>
</dbReference>
<gene>
    <name evidence="8" type="ORF">GCM10009823_24080</name>
</gene>
<keyword evidence="5 6" id="KW-0472">Membrane</keyword>
<dbReference type="PANTHER" id="PTHR32322">
    <property type="entry name" value="INNER MEMBRANE TRANSPORTER"/>
    <property type="match status" value="1"/>
</dbReference>
<dbReference type="Pfam" id="PF00892">
    <property type="entry name" value="EamA"/>
    <property type="match status" value="1"/>
</dbReference>
<proteinExistence type="inferred from homology"/>
<feature type="domain" description="EamA" evidence="7">
    <location>
        <begin position="2"/>
        <end position="134"/>
    </location>
</feature>
<name>A0ABN2WYP5_9MICO</name>
<dbReference type="SUPFAM" id="SSF103481">
    <property type="entry name" value="Multidrug resistance efflux transporter EmrE"/>
    <property type="match status" value="2"/>
</dbReference>
<dbReference type="Proteomes" id="UP001500984">
    <property type="component" value="Unassembled WGS sequence"/>
</dbReference>
<evidence type="ECO:0000256" key="5">
    <source>
        <dbReference type="ARBA" id="ARBA00023136"/>
    </source>
</evidence>
<evidence type="ECO:0000256" key="4">
    <source>
        <dbReference type="ARBA" id="ARBA00022989"/>
    </source>
</evidence>
<keyword evidence="9" id="KW-1185">Reference proteome</keyword>
<feature type="transmembrane region" description="Helical" evidence="6">
    <location>
        <begin position="179"/>
        <end position="198"/>
    </location>
</feature>
<keyword evidence="4 6" id="KW-1133">Transmembrane helix</keyword>
<keyword evidence="3 6" id="KW-0812">Transmembrane</keyword>
<comment type="subcellular location">
    <subcellularLocation>
        <location evidence="1">Membrane</location>
        <topology evidence="1">Multi-pass membrane protein</topology>
    </subcellularLocation>
</comment>